<dbReference type="Proteomes" id="UP000188181">
    <property type="component" value="Chromosome"/>
</dbReference>
<dbReference type="AlphaFoldDB" id="A0A1Q2MBR0"/>
<feature type="transmembrane region" description="Helical" evidence="1">
    <location>
        <begin position="21"/>
        <end position="46"/>
    </location>
</feature>
<proteinExistence type="predicted"/>
<reference evidence="3" key="1">
    <citation type="submission" date="2017-02" db="EMBL/GenBank/DDBJ databases">
        <title>Comparative genomics and description of representatives of a novel lineage of planctomycetes thriving in anoxic sediments.</title>
        <authorList>
            <person name="Spring S."/>
            <person name="Bunk B."/>
            <person name="Sproer C."/>
        </authorList>
    </citation>
    <scope>NUCLEOTIDE SEQUENCE [LARGE SCALE GENOMIC DNA]</scope>
    <source>
        <strain evidence="3">SM-Chi-D1</strain>
    </source>
</reference>
<dbReference type="RefSeq" id="WP_186804808.1">
    <property type="nucleotide sequence ID" value="NZ_CP019646.1"/>
</dbReference>
<accession>A0A1Q2MBR0</accession>
<dbReference type="Pfam" id="PF07963">
    <property type="entry name" value="N_methyl"/>
    <property type="match status" value="1"/>
</dbReference>
<dbReference type="NCBIfam" id="TIGR02532">
    <property type="entry name" value="IV_pilin_GFxxxE"/>
    <property type="match status" value="1"/>
</dbReference>
<dbReference type="STRING" id="1851148.SMSP2_00462"/>
<dbReference type="InterPro" id="IPR012902">
    <property type="entry name" value="N_methyl_site"/>
</dbReference>
<dbReference type="EMBL" id="CP019646">
    <property type="protein sequence ID" value="AQQ70121.1"/>
    <property type="molecule type" value="Genomic_DNA"/>
</dbReference>
<keyword evidence="1" id="KW-0812">Transmembrane</keyword>
<organism evidence="2 3">
    <name type="scientific">Limihaloglobus sulfuriphilus</name>
    <dbReference type="NCBI Taxonomy" id="1851148"/>
    <lineage>
        <taxon>Bacteria</taxon>
        <taxon>Pseudomonadati</taxon>
        <taxon>Planctomycetota</taxon>
        <taxon>Phycisphaerae</taxon>
        <taxon>Sedimentisphaerales</taxon>
        <taxon>Sedimentisphaeraceae</taxon>
        <taxon>Limihaloglobus</taxon>
    </lineage>
</organism>
<keyword evidence="3" id="KW-1185">Reference proteome</keyword>
<name>A0A1Q2MBR0_9BACT</name>
<gene>
    <name evidence="2" type="ORF">SMSP2_00462</name>
</gene>
<evidence type="ECO:0000313" key="3">
    <source>
        <dbReference type="Proteomes" id="UP000188181"/>
    </source>
</evidence>
<protein>
    <submittedName>
        <fullName evidence="2">Tfp pilus assembly protein FimT</fullName>
    </submittedName>
</protein>
<sequence length="287" mass="31445">MKNKTKQLNHEEHAGKSGFTLVENLVALSIIVIVGSLGLFSIHSFLDSYESGGQTQFQIAAALSNARAIAAREGRCAGVRFQREYDPQGFGKADQYMIFIIKSDLNNASSYDMDSFHAVDGKKPIKLSGSVMVMSTETGSYGGPVSSDSSIDTEEELRDALTFSVVFSPSGRLIKPQVLVRNRDNAANPDNEGGSSISYDAVFNSFRNVTSQDKFYQAGQFFQDNANSGAVDPIDGLEQEAAVDALMLFSREDFENVDPGYRWSDFLVFVKPFNINTYSGELIDPES</sequence>
<evidence type="ECO:0000256" key="1">
    <source>
        <dbReference type="SAM" id="Phobius"/>
    </source>
</evidence>
<evidence type="ECO:0000313" key="2">
    <source>
        <dbReference type="EMBL" id="AQQ70121.1"/>
    </source>
</evidence>
<keyword evidence="1" id="KW-0472">Membrane</keyword>
<dbReference type="KEGG" id="pbas:SMSP2_00462"/>
<keyword evidence="1" id="KW-1133">Transmembrane helix</keyword>